<keyword evidence="2" id="KW-0675">Receptor</keyword>
<proteinExistence type="predicted"/>
<feature type="region of interest" description="Disordered" evidence="1">
    <location>
        <begin position="206"/>
        <end position="439"/>
    </location>
</feature>
<feature type="compositionally biased region" description="Polar residues" evidence="1">
    <location>
        <begin position="290"/>
        <end position="301"/>
    </location>
</feature>
<name>A0A0P6J8L1_HETGA</name>
<feature type="region of interest" description="Disordered" evidence="1">
    <location>
        <begin position="1"/>
        <end position="77"/>
    </location>
</feature>
<feature type="compositionally biased region" description="Low complexity" evidence="1">
    <location>
        <begin position="423"/>
        <end position="439"/>
    </location>
</feature>
<dbReference type="EMBL" id="GEBF01006969">
    <property type="protein sequence ID" value="JAN96663.1"/>
    <property type="molecule type" value="Transcribed_RNA"/>
</dbReference>
<sequence>MRRGRRGRSHLLCPPSPPIDHSGGPEAEPKSGAEPGGQGPEQGRQQNGKRVRARRDRCAGQQASSSCQSRGGRGHGQVAPALRALSGTEELCHRSARSARSQDRCREAVSGRGSCHCAKPVSSLWPRGISTLQSYRICVPRLCFNQSYRESKQRRRHCVADLLGGVRPVRAGRVLQRSSAVLVPFLLRGQVRLPVVLHEPRALERGTAAVPAARASALPKAPRGCGQRREPAQRPGPGHGVRNNEGCPAKPEPSAEGQVKLPSRSGMDIPAGEKGHTAGPQLSMEAPPNSLMTETQPSCSSLGKPPSRVTSGHPQSLGGPGSGPRGQLASHSATGSQLPKKAQGPAQGPSNHSSQAPKRPGVSDPPSGPSPPATSNLKPALSQSPSSAPSLPQPLSEPQIQASETSKQPQDKGPTQPAVSSMESELSGPSFSESSQDSTSESTAELTWCWLCYRPHLRCPRHCWLLEHLAY</sequence>
<feature type="compositionally biased region" description="Low complexity" evidence="1">
    <location>
        <begin position="208"/>
        <end position="222"/>
    </location>
</feature>
<gene>
    <name evidence="2" type="primary">REEP6</name>
</gene>
<accession>A0A0P6J8L1</accession>
<protein>
    <submittedName>
        <fullName evidence="2">Receptor expression-enhancing protein 6</fullName>
    </submittedName>
</protein>
<feature type="compositionally biased region" description="Low complexity" evidence="1">
    <location>
        <begin position="59"/>
        <end position="70"/>
    </location>
</feature>
<dbReference type="AlphaFoldDB" id="A0A0P6J8L1"/>
<evidence type="ECO:0000313" key="2">
    <source>
        <dbReference type="EMBL" id="JAN96663.1"/>
    </source>
</evidence>
<feature type="compositionally biased region" description="Low complexity" evidence="1">
    <location>
        <begin position="379"/>
        <end position="399"/>
    </location>
</feature>
<reference evidence="2" key="1">
    <citation type="submission" date="2015-10" db="EMBL/GenBank/DDBJ databases">
        <title>FRAMA: From RNA-seq data to annotated mRNA assemblies.</title>
        <authorList>
            <person name="Bens M."/>
            <person name="Sahm A."/>
            <person name="Jahn N."/>
            <person name="Morhart M."/>
            <person name="Holtze S."/>
            <person name="Hildebrandt T.B."/>
            <person name="Platzer M."/>
            <person name="Szafranski K."/>
        </authorList>
    </citation>
    <scope>NUCLEOTIDE SEQUENCE</scope>
    <source>
        <tissue evidence="2">Liver</tissue>
    </source>
</reference>
<evidence type="ECO:0000256" key="1">
    <source>
        <dbReference type="SAM" id="MobiDB-lite"/>
    </source>
</evidence>
<organism evidence="2">
    <name type="scientific">Heterocephalus glaber</name>
    <name type="common">Naked mole rat</name>
    <dbReference type="NCBI Taxonomy" id="10181"/>
    <lineage>
        <taxon>Eukaryota</taxon>
        <taxon>Metazoa</taxon>
        <taxon>Chordata</taxon>
        <taxon>Craniata</taxon>
        <taxon>Vertebrata</taxon>
        <taxon>Euteleostomi</taxon>
        <taxon>Mammalia</taxon>
        <taxon>Eutheria</taxon>
        <taxon>Euarchontoglires</taxon>
        <taxon>Glires</taxon>
        <taxon>Rodentia</taxon>
        <taxon>Hystricomorpha</taxon>
        <taxon>Bathyergidae</taxon>
        <taxon>Heterocephalus</taxon>
    </lineage>
</organism>